<dbReference type="InterPro" id="IPR012338">
    <property type="entry name" value="Beta-lactam/transpept-like"/>
</dbReference>
<gene>
    <name evidence="2" type="primary">pbpE_2</name>
    <name evidence="2" type="ORF">GALL_15830</name>
</gene>
<evidence type="ECO:0000313" key="2">
    <source>
        <dbReference type="EMBL" id="OIR18255.1"/>
    </source>
</evidence>
<dbReference type="EMBL" id="MLJW01000003">
    <property type="protein sequence ID" value="OIR18255.1"/>
    <property type="molecule type" value="Genomic_DNA"/>
</dbReference>
<reference evidence="2" key="1">
    <citation type="submission" date="2016-10" db="EMBL/GenBank/DDBJ databases">
        <title>Sequence of Gallionella enrichment culture.</title>
        <authorList>
            <person name="Poehlein A."/>
            <person name="Muehling M."/>
            <person name="Daniel R."/>
        </authorList>
    </citation>
    <scope>NUCLEOTIDE SEQUENCE</scope>
</reference>
<dbReference type="InterPro" id="IPR001466">
    <property type="entry name" value="Beta-lactam-related"/>
</dbReference>
<dbReference type="InterPro" id="IPR050491">
    <property type="entry name" value="AmpC-like"/>
</dbReference>
<dbReference type="Pfam" id="PF00144">
    <property type="entry name" value="Beta-lactamase"/>
    <property type="match status" value="1"/>
</dbReference>
<protein>
    <submittedName>
        <fullName evidence="2">Penicillin-binding protein 4</fullName>
    </submittedName>
</protein>
<name>A0A1J5TBF3_9ZZZZ</name>
<dbReference type="PANTHER" id="PTHR46825">
    <property type="entry name" value="D-ALANYL-D-ALANINE-CARBOXYPEPTIDASE/ENDOPEPTIDASE AMPH"/>
    <property type="match status" value="1"/>
</dbReference>
<proteinExistence type="predicted"/>
<sequence>MQASRIFCAISIIALSACSTPPQKPTAIVHGDYSYTREYITWLIEREMDDADVTGLSIALVDDQQVVWEQGFGYADKQANLKATPDTLYHLGSIAKVFTATATMQLAEQGKLDIDQPLRRYLPEFSIKSRVDDINKITPRNIMTHHSGLPCNWVHGMSERNPGPFTEVVTAVKDEYMAYPPDYVFAYSNLGVTLLGAGIEKQSGECYACYMNKHLLLPLGMTHSEFASRIPGKSYDRGKEIDAIPLRDLPSGGLISSASDIGHFMQMVFADGKYDSRQIVKPESLREMFRVQNANVELDFDFKMGLGWMLSGIDVPRAGTVASHGGTTLNYHSLMVVLPEQKLGVVVLSNSVTAEAMVGKVATETLKLALEAKRGITQPVKETREAKEVPLTEADVRAYDGYFDTLIGLVKVSAKSGDLVAEVMGQQLELIPREENQFGARFRLFGFIPLKIGALDELNISLHRIDGHDVLALKSNNQSMLIGEKIEPVAIPPRMLDYVGEYEIINKYDGPLPQSVRILYEDGLLIGAFTFAEKPGFVFRVAFKPVGADELVTEGLGPGKGETLHLKRLGTEPHIYFSGFDLRKKPVNHS</sequence>
<dbReference type="PROSITE" id="PS51257">
    <property type="entry name" value="PROKAR_LIPOPROTEIN"/>
    <property type="match status" value="1"/>
</dbReference>
<dbReference type="Gene3D" id="3.40.710.10">
    <property type="entry name" value="DD-peptidase/beta-lactamase superfamily"/>
    <property type="match status" value="1"/>
</dbReference>
<evidence type="ECO:0000259" key="1">
    <source>
        <dbReference type="Pfam" id="PF00144"/>
    </source>
</evidence>
<comment type="caution">
    <text evidence="2">The sequence shown here is derived from an EMBL/GenBank/DDBJ whole genome shotgun (WGS) entry which is preliminary data.</text>
</comment>
<dbReference type="SUPFAM" id="SSF56601">
    <property type="entry name" value="beta-lactamase/transpeptidase-like"/>
    <property type="match status" value="1"/>
</dbReference>
<dbReference type="PANTHER" id="PTHR46825:SF9">
    <property type="entry name" value="BETA-LACTAMASE-RELATED DOMAIN-CONTAINING PROTEIN"/>
    <property type="match status" value="1"/>
</dbReference>
<dbReference type="AlphaFoldDB" id="A0A1J5TBF3"/>
<feature type="domain" description="Beta-lactamase-related" evidence="1">
    <location>
        <begin position="43"/>
        <end position="355"/>
    </location>
</feature>
<organism evidence="2">
    <name type="scientific">mine drainage metagenome</name>
    <dbReference type="NCBI Taxonomy" id="410659"/>
    <lineage>
        <taxon>unclassified sequences</taxon>
        <taxon>metagenomes</taxon>
        <taxon>ecological metagenomes</taxon>
    </lineage>
</organism>
<accession>A0A1J5TBF3</accession>